<dbReference type="AlphaFoldDB" id="A0A5D2IMP6"/>
<keyword evidence="2" id="KW-1185">Reference proteome</keyword>
<dbReference type="Proteomes" id="UP000322667">
    <property type="component" value="Chromosome D11"/>
</dbReference>
<evidence type="ECO:0000313" key="2">
    <source>
        <dbReference type="Proteomes" id="UP000322667"/>
    </source>
</evidence>
<accession>A0A5D2IMP6</accession>
<reference evidence="1 2" key="1">
    <citation type="submission" date="2019-07" db="EMBL/GenBank/DDBJ databases">
        <title>WGS assembly of Gossypium tomentosum.</title>
        <authorList>
            <person name="Chen Z.J."/>
            <person name="Sreedasyam A."/>
            <person name="Ando A."/>
            <person name="Song Q."/>
            <person name="De L."/>
            <person name="Hulse-Kemp A."/>
            <person name="Ding M."/>
            <person name="Ye W."/>
            <person name="Kirkbride R."/>
            <person name="Jenkins J."/>
            <person name="Plott C."/>
            <person name="Lovell J."/>
            <person name="Lin Y.-M."/>
            <person name="Vaughn R."/>
            <person name="Liu B."/>
            <person name="Li W."/>
            <person name="Simpson S."/>
            <person name="Scheffler B."/>
            <person name="Saski C."/>
            <person name="Grover C."/>
            <person name="Hu G."/>
            <person name="Conover J."/>
            <person name="Carlson J."/>
            <person name="Shu S."/>
            <person name="Boston L."/>
            <person name="Williams M."/>
            <person name="Peterson D."/>
            <person name="Mcgee K."/>
            <person name="Jones D."/>
            <person name="Wendel J."/>
            <person name="Stelly D."/>
            <person name="Grimwood J."/>
            <person name="Schmutz J."/>
        </authorList>
    </citation>
    <scope>NUCLEOTIDE SEQUENCE [LARGE SCALE GENOMIC DNA]</scope>
    <source>
        <strain evidence="1">7179.01</strain>
    </source>
</reference>
<name>A0A5D2IMP6_GOSTO</name>
<evidence type="ECO:0000313" key="1">
    <source>
        <dbReference type="EMBL" id="TYH43299.1"/>
    </source>
</evidence>
<gene>
    <name evidence="1" type="ORF">ES332_D11G118200v1</name>
</gene>
<sequence length="132" mass="14808">MEAKADNITSEEIINHHCCSLVHLHEASSIQNPDQRTQACSKHKTSNSSLQLVIEGVVLGCRCEVPFSEKKPFFAQTTCIRNLVAMPRGEFKSWIVANPDILPLLYLSPVCHLKQCSIYSSLLIVSFPPNQW</sequence>
<protein>
    <submittedName>
        <fullName evidence="1">Uncharacterized protein</fullName>
    </submittedName>
</protein>
<proteinExistence type="predicted"/>
<dbReference type="EMBL" id="CM017633">
    <property type="protein sequence ID" value="TYH43299.1"/>
    <property type="molecule type" value="Genomic_DNA"/>
</dbReference>
<organism evidence="1 2">
    <name type="scientific">Gossypium tomentosum</name>
    <name type="common">Hawaiian cotton</name>
    <name type="synonym">Gossypium sandvicense</name>
    <dbReference type="NCBI Taxonomy" id="34277"/>
    <lineage>
        <taxon>Eukaryota</taxon>
        <taxon>Viridiplantae</taxon>
        <taxon>Streptophyta</taxon>
        <taxon>Embryophyta</taxon>
        <taxon>Tracheophyta</taxon>
        <taxon>Spermatophyta</taxon>
        <taxon>Magnoliopsida</taxon>
        <taxon>eudicotyledons</taxon>
        <taxon>Gunneridae</taxon>
        <taxon>Pentapetalae</taxon>
        <taxon>rosids</taxon>
        <taxon>malvids</taxon>
        <taxon>Malvales</taxon>
        <taxon>Malvaceae</taxon>
        <taxon>Malvoideae</taxon>
        <taxon>Gossypium</taxon>
    </lineage>
</organism>